<reference evidence="1 2" key="1">
    <citation type="submission" date="2019-05" db="EMBL/GenBank/DDBJ databases">
        <authorList>
            <person name="Narsing Rao M.P."/>
            <person name="Li W.J."/>
        </authorList>
    </citation>
    <scope>NUCLEOTIDE SEQUENCE [LARGE SCALE GENOMIC DNA]</scope>
    <source>
        <strain evidence="1 2">SYSU_K30003</strain>
    </source>
</reference>
<accession>A0A5R9GBJ4</accession>
<dbReference type="Proteomes" id="UP000309676">
    <property type="component" value="Unassembled WGS sequence"/>
</dbReference>
<sequence>MKFSEIERERWAELQPYLDTALLPLSGLTGKESPYEATAALERLRDALDPIEQAYRGRVVTYPALHYASDDESLAALTDELCERLKRSGFRYCVVVTGESRLRGLTVRNASAVLGPEPETKEAPSELYRSYAKRTIEGMWRGADA</sequence>
<name>A0A5R9GBJ4_9BACL</name>
<protein>
    <submittedName>
        <fullName evidence="1">DUF2487 family protein</fullName>
    </submittedName>
</protein>
<organism evidence="1 2">
    <name type="scientific">Paenibacillus antri</name>
    <dbReference type="NCBI Taxonomy" id="2582848"/>
    <lineage>
        <taxon>Bacteria</taxon>
        <taxon>Bacillati</taxon>
        <taxon>Bacillota</taxon>
        <taxon>Bacilli</taxon>
        <taxon>Bacillales</taxon>
        <taxon>Paenibacillaceae</taxon>
        <taxon>Paenibacillus</taxon>
    </lineage>
</organism>
<evidence type="ECO:0000313" key="1">
    <source>
        <dbReference type="EMBL" id="TLS53111.1"/>
    </source>
</evidence>
<proteinExistence type="predicted"/>
<dbReference type="EMBL" id="VCIW01000003">
    <property type="protein sequence ID" value="TLS53111.1"/>
    <property type="molecule type" value="Genomic_DNA"/>
</dbReference>
<comment type="caution">
    <text evidence="1">The sequence shown here is derived from an EMBL/GenBank/DDBJ whole genome shotgun (WGS) entry which is preliminary data.</text>
</comment>
<evidence type="ECO:0000313" key="2">
    <source>
        <dbReference type="Proteomes" id="UP000309676"/>
    </source>
</evidence>
<gene>
    <name evidence="1" type="ORF">FE782_07020</name>
</gene>
<dbReference type="Pfam" id="PF10673">
    <property type="entry name" value="DUF2487"/>
    <property type="match status" value="1"/>
</dbReference>
<keyword evidence="2" id="KW-1185">Reference proteome</keyword>
<dbReference type="RefSeq" id="WP_138193352.1">
    <property type="nucleotide sequence ID" value="NZ_VCIW01000003.1"/>
</dbReference>
<dbReference type="OrthoDB" id="2678750at2"/>
<dbReference type="InterPro" id="IPR019615">
    <property type="entry name" value="DUF2487"/>
</dbReference>
<dbReference type="AlphaFoldDB" id="A0A5R9GBJ4"/>